<evidence type="ECO:0000256" key="2">
    <source>
        <dbReference type="ARBA" id="ARBA00022475"/>
    </source>
</evidence>
<evidence type="ECO:0000313" key="11">
    <source>
        <dbReference type="EMBL" id="ESS74090.1"/>
    </source>
</evidence>
<feature type="transmembrane region" description="Helical" evidence="10">
    <location>
        <begin position="331"/>
        <end position="354"/>
    </location>
</feature>
<organism evidence="11 12">
    <name type="scientific">Methyloglobulus morosus KoM1</name>
    <dbReference type="NCBI Taxonomy" id="1116472"/>
    <lineage>
        <taxon>Bacteria</taxon>
        <taxon>Pseudomonadati</taxon>
        <taxon>Pseudomonadota</taxon>
        <taxon>Gammaproteobacteria</taxon>
        <taxon>Methylococcales</taxon>
        <taxon>Methylococcaceae</taxon>
        <taxon>Methyloglobulus</taxon>
    </lineage>
</organism>
<dbReference type="GO" id="GO:0009252">
    <property type="term" value="P:peptidoglycan biosynthetic process"/>
    <property type="evidence" value="ECO:0007669"/>
    <property type="project" value="UniProtKB-KW"/>
</dbReference>
<evidence type="ECO:0000256" key="6">
    <source>
        <dbReference type="ARBA" id="ARBA00022989"/>
    </source>
</evidence>
<evidence type="ECO:0000313" key="12">
    <source>
        <dbReference type="Proteomes" id="UP000017842"/>
    </source>
</evidence>
<keyword evidence="6 10" id="KW-1133">Transmembrane helix</keyword>
<sequence>MATVKKDAAYGIIDQGLISLSNLGIGFLLIKLSSKNNYGLYGIGFAAILLCVGVANALVTSQMTVFAPEKTDKIKYCYTMLLGQYFIFFPLWIIFSALSYAGFYFHIITFDLLAYTLVLSCTVMAAIFHEFIRRYFYIALKPYRVLQIDILNVVIIFGCLFPAAIYRLNVSHISAVIIYGSGAFIAGFTGLMLSNLLQKVKVYEIKDSIKEAWHHGRWALGGVMVTWIQSQSYVAILSILATPSSIAEANAARLFLSPAAVISTSLAQVFIPRLAILRNDGKHVEIIRLTQKILLLIITVIFLLVLVIFFIKDYVLNKFFPKDYANIGPLILLWALVFVAQTVCSNASILLQIYKKFRVITLCNFFTALATVGMAWLLIKINGIDGSIQAMALGQLFLALLLWRAFHAYRNN</sequence>
<dbReference type="OrthoDB" id="8776838at2"/>
<comment type="function">
    <text evidence="8">Involved in peptidoglycan biosynthesis. Transports lipid-linked peptidoglycan precursors from the inner to the outer leaflet of the cytoplasmic membrane.</text>
</comment>
<accession>V5BLB1</accession>
<protein>
    <submittedName>
        <fullName evidence="11">Polysaccharide biosynthesis protein</fullName>
    </submittedName>
</protein>
<feature type="transmembrane region" description="Helical" evidence="10">
    <location>
        <begin position="172"/>
        <end position="197"/>
    </location>
</feature>
<evidence type="ECO:0000256" key="9">
    <source>
        <dbReference type="ARBA" id="ARBA00061532"/>
    </source>
</evidence>
<evidence type="ECO:0000256" key="3">
    <source>
        <dbReference type="ARBA" id="ARBA00022692"/>
    </source>
</evidence>
<dbReference type="eggNOG" id="COG2244">
    <property type="taxonomic scope" value="Bacteria"/>
</dbReference>
<dbReference type="RefSeq" id="WP_023492973.1">
    <property type="nucleotide sequence ID" value="NZ_AYLO01000004.1"/>
</dbReference>
<feature type="transmembrane region" description="Helical" evidence="10">
    <location>
        <begin position="387"/>
        <end position="406"/>
    </location>
</feature>
<evidence type="ECO:0000256" key="5">
    <source>
        <dbReference type="ARBA" id="ARBA00022984"/>
    </source>
</evidence>
<dbReference type="PANTHER" id="PTHR30250">
    <property type="entry name" value="PST FAMILY PREDICTED COLANIC ACID TRANSPORTER"/>
    <property type="match status" value="1"/>
</dbReference>
<dbReference type="GO" id="GO:0008360">
    <property type="term" value="P:regulation of cell shape"/>
    <property type="evidence" value="ECO:0007669"/>
    <property type="project" value="UniProtKB-KW"/>
</dbReference>
<dbReference type="InterPro" id="IPR050833">
    <property type="entry name" value="Poly_Biosynth_Transport"/>
</dbReference>
<dbReference type="Pfam" id="PF03023">
    <property type="entry name" value="MurJ"/>
    <property type="match status" value="1"/>
</dbReference>
<evidence type="ECO:0000256" key="4">
    <source>
        <dbReference type="ARBA" id="ARBA00022960"/>
    </source>
</evidence>
<feature type="transmembrane region" description="Helical" evidence="10">
    <location>
        <begin position="112"/>
        <end position="132"/>
    </location>
</feature>
<comment type="subcellular location">
    <subcellularLocation>
        <location evidence="1">Cell membrane</location>
        <topology evidence="1">Multi-pass membrane protein</topology>
    </subcellularLocation>
</comment>
<evidence type="ECO:0000256" key="8">
    <source>
        <dbReference type="ARBA" id="ARBA00060041"/>
    </source>
</evidence>
<dbReference type="AlphaFoldDB" id="V5BLB1"/>
<keyword evidence="2" id="KW-1003">Cell membrane</keyword>
<keyword evidence="5" id="KW-0573">Peptidoglycan synthesis</keyword>
<dbReference type="EMBL" id="AYLO01000004">
    <property type="protein sequence ID" value="ESS74090.1"/>
    <property type="molecule type" value="Genomic_DNA"/>
</dbReference>
<dbReference type="STRING" id="1116472.MGMO_4c00020"/>
<feature type="transmembrane region" description="Helical" evidence="10">
    <location>
        <begin position="293"/>
        <end position="311"/>
    </location>
</feature>
<proteinExistence type="inferred from homology"/>
<comment type="similarity">
    <text evidence="9">Belongs to the MurJ/MviN family.</text>
</comment>
<keyword evidence="12" id="KW-1185">Reference proteome</keyword>
<evidence type="ECO:0000256" key="1">
    <source>
        <dbReference type="ARBA" id="ARBA00004651"/>
    </source>
</evidence>
<evidence type="ECO:0000256" key="10">
    <source>
        <dbReference type="SAM" id="Phobius"/>
    </source>
</evidence>
<keyword evidence="7 10" id="KW-0472">Membrane</keyword>
<feature type="transmembrane region" description="Helical" evidence="10">
    <location>
        <begin position="218"/>
        <end position="240"/>
    </location>
</feature>
<feature type="transmembrane region" description="Helical" evidence="10">
    <location>
        <begin position="80"/>
        <end position="106"/>
    </location>
</feature>
<comment type="caution">
    <text evidence="11">The sequence shown here is derived from an EMBL/GenBank/DDBJ whole genome shotgun (WGS) entry which is preliminary data.</text>
</comment>
<keyword evidence="3 10" id="KW-0812">Transmembrane</keyword>
<reference evidence="11 12" key="1">
    <citation type="journal article" date="2013" name="Genome Announc.">
        <title>Draft Genome Sequence of the Methanotrophic Gammaproteobacterium Methyloglobulus morosus DSM 22980 Strain KoM1.</title>
        <authorList>
            <person name="Poehlein A."/>
            <person name="Deutzmann J.S."/>
            <person name="Daniel R."/>
            <person name="Simeonova D.D."/>
        </authorList>
    </citation>
    <scope>NUCLEOTIDE SEQUENCE [LARGE SCALE GENOMIC DNA]</scope>
    <source>
        <strain evidence="11 12">KoM1</strain>
    </source>
</reference>
<dbReference type="GO" id="GO:0005886">
    <property type="term" value="C:plasma membrane"/>
    <property type="evidence" value="ECO:0007669"/>
    <property type="project" value="UniProtKB-SubCell"/>
</dbReference>
<dbReference type="PANTHER" id="PTHR30250:SF11">
    <property type="entry name" value="O-ANTIGEN TRANSPORTER-RELATED"/>
    <property type="match status" value="1"/>
</dbReference>
<feature type="transmembrane region" description="Helical" evidence="10">
    <location>
        <begin position="144"/>
        <end position="166"/>
    </location>
</feature>
<name>V5BLB1_9GAMM</name>
<dbReference type="InterPro" id="IPR004268">
    <property type="entry name" value="MurJ"/>
</dbReference>
<feature type="transmembrane region" description="Helical" evidence="10">
    <location>
        <begin position="252"/>
        <end position="272"/>
    </location>
</feature>
<evidence type="ECO:0000256" key="7">
    <source>
        <dbReference type="ARBA" id="ARBA00023136"/>
    </source>
</evidence>
<feature type="transmembrane region" description="Helical" evidence="10">
    <location>
        <begin position="361"/>
        <end position="381"/>
    </location>
</feature>
<dbReference type="Proteomes" id="UP000017842">
    <property type="component" value="Unassembled WGS sequence"/>
</dbReference>
<keyword evidence="4" id="KW-0133">Cell shape</keyword>
<feature type="transmembrane region" description="Helical" evidence="10">
    <location>
        <begin position="38"/>
        <end position="59"/>
    </location>
</feature>
<gene>
    <name evidence="11" type="ORF">MGMO_4c00020</name>
</gene>